<dbReference type="Proteomes" id="UP000095780">
    <property type="component" value="Unassembled WGS sequence"/>
</dbReference>
<organism evidence="2 3">
    <name type="scientific">Lachnospira eligens</name>
    <dbReference type="NCBI Taxonomy" id="39485"/>
    <lineage>
        <taxon>Bacteria</taxon>
        <taxon>Bacillati</taxon>
        <taxon>Bacillota</taxon>
        <taxon>Clostridia</taxon>
        <taxon>Lachnospirales</taxon>
        <taxon>Lachnospiraceae</taxon>
        <taxon>Lachnospira</taxon>
    </lineage>
</organism>
<evidence type="ECO:0000256" key="1">
    <source>
        <dbReference type="SAM" id="MobiDB-lite"/>
    </source>
</evidence>
<proteinExistence type="predicted"/>
<gene>
    <name evidence="2" type="ORF">ERS852492_01602</name>
</gene>
<protein>
    <submittedName>
        <fullName evidence="2">Uncharacterized protein</fullName>
    </submittedName>
</protein>
<dbReference type="AlphaFoldDB" id="A0A174ZHE5"/>
<name>A0A174ZHE5_9FIRM</name>
<evidence type="ECO:0000313" key="2">
    <source>
        <dbReference type="EMBL" id="CUQ85362.1"/>
    </source>
</evidence>
<reference evidence="2 3" key="1">
    <citation type="submission" date="2015-09" db="EMBL/GenBank/DDBJ databases">
        <authorList>
            <consortium name="Pathogen Informatics"/>
        </authorList>
    </citation>
    <scope>NUCLEOTIDE SEQUENCE [LARGE SCALE GENOMIC DNA]</scope>
    <source>
        <strain evidence="2 3">2789STDY5834878</strain>
    </source>
</reference>
<sequence>MQEFVKWGNTGQNKADGKSDTTDLTTKGARLAV</sequence>
<feature type="region of interest" description="Disordered" evidence="1">
    <location>
        <begin position="1"/>
        <end position="33"/>
    </location>
</feature>
<accession>A0A174ZHE5</accession>
<evidence type="ECO:0000313" key="3">
    <source>
        <dbReference type="Proteomes" id="UP000095780"/>
    </source>
</evidence>
<dbReference type="EMBL" id="CZBV01000004">
    <property type="protein sequence ID" value="CUQ85362.1"/>
    <property type="molecule type" value="Genomic_DNA"/>
</dbReference>